<dbReference type="PRINTS" id="PR00313">
    <property type="entry name" value="CABNDNGRPT"/>
</dbReference>
<dbReference type="InterPro" id="IPR011049">
    <property type="entry name" value="Serralysin-like_metalloprot_C"/>
</dbReference>
<protein>
    <submittedName>
        <fullName evidence="3">Calcium-binding protein</fullName>
    </submittedName>
</protein>
<evidence type="ECO:0000256" key="1">
    <source>
        <dbReference type="ARBA" id="ARBA00004613"/>
    </source>
</evidence>
<evidence type="ECO:0000313" key="4">
    <source>
        <dbReference type="Proteomes" id="UP000799330"/>
    </source>
</evidence>
<dbReference type="SUPFAM" id="SSF51120">
    <property type="entry name" value="beta-Roll"/>
    <property type="match status" value="1"/>
</dbReference>
<dbReference type="InterPro" id="IPR050557">
    <property type="entry name" value="RTX_toxin/Mannuronan_C5-epim"/>
</dbReference>
<name>A0A966FZJ0_MICAE</name>
<accession>A0A966FZJ0</accession>
<comment type="caution">
    <text evidence="3">The sequence shown here is derived from an EMBL/GenBank/DDBJ whole genome shotgun (WGS) entry which is preliminary data.</text>
</comment>
<proteinExistence type="predicted"/>
<dbReference type="InterPro" id="IPR018511">
    <property type="entry name" value="Hemolysin-typ_Ca-bd_CS"/>
</dbReference>
<dbReference type="InterPro" id="IPR001343">
    <property type="entry name" value="Hemolysn_Ca-bd"/>
</dbReference>
<evidence type="ECO:0000256" key="2">
    <source>
        <dbReference type="ARBA" id="ARBA00022525"/>
    </source>
</evidence>
<sequence>MSTTYISAPTGSTTNYTVNASTIMTLSEFWQSSSVNTDLAVSIPTAVTGRNLTALGRFTNFSSSFSTWRLRNGSGQSDVASANLTGYKSTPPFSQNYFLPGGTDTFVASAFLGTHILDFGGGQRFTKAENKAPSSDDITMIGNMYSFVLRGADGGDTLTGSLMADTLFGFNGDDSLTGSAGADSLDGGAGADTLIGGTGGDILNGGDGNDRLTGGTGTNTLDGGNGADTFVFTNQGNQTVSQFITSDNDVFAFTVSAYGGVPTAGTTAVVSAAATATNASSSIIVDTFDSIEALADTKSLIRFAFATDTKTLLYDVDGDWSTTNTTVATITSITGTLAATNFAFI</sequence>
<dbReference type="EMBL" id="JAADAI010000110">
    <property type="protein sequence ID" value="NCS57289.1"/>
    <property type="molecule type" value="Genomic_DNA"/>
</dbReference>
<comment type="subcellular location">
    <subcellularLocation>
        <location evidence="1">Secreted</location>
    </subcellularLocation>
</comment>
<gene>
    <name evidence="3" type="ORF">GPJ16_10170</name>
</gene>
<dbReference type="GO" id="GO:0005576">
    <property type="term" value="C:extracellular region"/>
    <property type="evidence" value="ECO:0007669"/>
    <property type="project" value="UniProtKB-SubCell"/>
</dbReference>
<dbReference type="AlphaFoldDB" id="A0A966FZJ0"/>
<dbReference type="PROSITE" id="PS00330">
    <property type="entry name" value="HEMOLYSIN_CALCIUM"/>
    <property type="match status" value="3"/>
</dbReference>
<keyword evidence="2" id="KW-0964">Secreted</keyword>
<organism evidence="3 4">
    <name type="scientific">Microcystis aeruginosa G11-04</name>
    <dbReference type="NCBI Taxonomy" id="2685956"/>
    <lineage>
        <taxon>Bacteria</taxon>
        <taxon>Bacillati</taxon>
        <taxon>Cyanobacteriota</taxon>
        <taxon>Cyanophyceae</taxon>
        <taxon>Oscillatoriophycideae</taxon>
        <taxon>Chroococcales</taxon>
        <taxon>Microcystaceae</taxon>
        <taxon>Microcystis</taxon>
    </lineage>
</organism>
<dbReference type="GO" id="GO:0005509">
    <property type="term" value="F:calcium ion binding"/>
    <property type="evidence" value="ECO:0007669"/>
    <property type="project" value="InterPro"/>
</dbReference>
<dbReference type="Gene3D" id="2.150.10.10">
    <property type="entry name" value="Serralysin-like metalloprotease, C-terminal"/>
    <property type="match status" value="2"/>
</dbReference>
<dbReference type="PANTHER" id="PTHR38340">
    <property type="entry name" value="S-LAYER PROTEIN"/>
    <property type="match status" value="1"/>
</dbReference>
<evidence type="ECO:0000313" key="3">
    <source>
        <dbReference type="EMBL" id="NCS57289.1"/>
    </source>
</evidence>
<dbReference type="Proteomes" id="UP000799330">
    <property type="component" value="Unassembled WGS sequence"/>
</dbReference>
<reference evidence="3" key="1">
    <citation type="journal article" date="2019" name="Mol. Ecol.">
        <title>Genome evolution and host-microbiome shifts correspond with intraspecific niche divergence within harmful algal bloom-forming Microcystis aeruginosa.</title>
        <authorList>
            <person name="Jackrel S.L."/>
            <person name="White J.D."/>
            <person name="Evans J.T."/>
            <person name="Buffin K."/>
            <person name="Hayden K."/>
            <person name="Sarnelle O."/>
            <person name="Denef V.J."/>
        </authorList>
    </citation>
    <scope>NUCLEOTIDE SEQUENCE</scope>
    <source>
        <strain evidence="3">G11-04</strain>
    </source>
</reference>
<dbReference type="PANTHER" id="PTHR38340:SF1">
    <property type="entry name" value="S-LAYER PROTEIN"/>
    <property type="match status" value="1"/>
</dbReference>
<dbReference type="Pfam" id="PF00353">
    <property type="entry name" value="HemolysinCabind"/>
    <property type="match status" value="1"/>
</dbReference>